<name>A0A0E9TNI9_ANGAN</name>
<dbReference type="AlphaFoldDB" id="A0A0E9TNI9"/>
<proteinExistence type="predicted"/>
<sequence>MWNLIQDSCLLHPTACATLNWVGILSLSYINYGSNNAGNKIWF</sequence>
<dbReference type="EMBL" id="GBXM01054137">
    <property type="protein sequence ID" value="JAH54440.1"/>
    <property type="molecule type" value="Transcribed_RNA"/>
</dbReference>
<reference evidence="1" key="1">
    <citation type="submission" date="2014-11" db="EMBL/GenBank/DDBJ databases">
        <authorList>
            <person name="Amaro Gonzalez C."/>
        </authorList>
    </citation>
    <scope>NUCLEOTIDE SEQUENCE</scope>
</reference>
<accession>A0A0E9TNI9</accession>
<evidence type="ECO:0000313" key="1">
    <source>
        <dbReference type="EMBL" id="JAH54440.1"/>
    </source>
</evidence>
<protein>
    <submittedName>
        <fullName evidence="1">Uncharacterized protein</fullName>
    </submittedName>
</protein>
<reference evidence="1" key="2">
    <citation type="journal article" date="2015" name="Fish Shellfish Immunol.">
        <title>Early steps in the European eel (Anguilla anguilla)-Vibrio vulnificus interaction in the gills: Role of the RtxA13 toxin.</title>
        <authorList>
            <person name="Callol A."/>
            <person name="Pajuelo D."/>
            <person name="Ebbesson L."/>
            <person name="Teles M."/>
            <person name="MacKenzie S."/>
            <person name="Amaro C."/>
        </authorList>
    </citation>
    <scope>NUCLEOTIDE SEQUENCE</scope>
</reference>
<organism evidence="1">
    <name type="scientific">Anguilla anguilla</name>
    <name type="common">European freshwater eel</name>
    <name type="synonym">Muraena anguilla</name>
    <dbReference type="NCBI Taxonomy" id="7936"/>
    <lineage>
        <taxon>Eukaryota</taxon>
        <taxon>Metazoa</taxon>
        <taxon>Chordata</taxon>
        <taxon>Craniata</taxon>
        <taxon>Vertebrata</taxon>
        <taxon>Euteleostomi</taxon>
        <taxon>Actinopterygii</taxon>
        <taxon>Neopterygii</taxon>
        <taxon>Teleostei</taxon>
        <taxon>Anguilliformes</taxon>
        <taxon>Anguillidae</taxon>
        <taxon>Anguilla</taxon>
    </lineage>
</organism>